<sequence>MFLLFASYMIWPVSVGILLKAAIGDERVVLGQYDMRPIISAIAVGTFTVTGFAMYLQHTSLRVVDFIPMAAVSLVCSMFTFEAAVLGHYRNYKLVMLKLVEHIRECDDILVSKNSITFFKNMDKVCSFTVDRTPSGYTSFRVVSPGRGTEILAGRDNILTRALSLRTMARLIEEFKRNHIPVTL</sequence>
<keyword evidence="1" id="KW-0472">Membrane</keyword>
<accession>A0A9N6ZG47</accession>
<name>A0A9N6ZG47_9VIRU</name>
<evidence type="ECO:0000313" key="2">
    <source>
        <dbReference type="EMBL" id="CAI3971282.1"/>
    </source>
</evidence>
<keyword evidence="1" id="KW-1133">Transmembrane helix</keyword>
<feature type="transmembrane region" description="Helical" evidence="1">
    <location>
        <begin position="35"/>
        <end position="55"/>
    </location>
</feature>
<gene>
    <name evidence="2" type="ORF">ORM20_00233</name>
</gene>
<evidence type="ECO:0000256" key="1">
    <source>
        <dbReference type="SAM" id="Phobius"/>
    </source>
</evidence>
<dbReference type="EMBL" id="OX359470">
    <property type="protein sequence ID" value="CAI3971282.1"/>
    <property type="molecule type" value="Genomic_DNA"/>
</dbReference>
<feature type="transmembrane region" description="Helical" evidence="1">
    <location>
        <begin position="67"/>
        <end position="89"/>
    </location>
</feature>
<keyword evidence="1" id="KW-0812">Transmembrane</keyword>
<feature type="transmembrane region" description="Helical" evidence="1">
    <location>
        <begin position="6"/>
        <end position="23"/>
    </location>
</feature>
<reference evidence="2" key="1">
    <citation type="submission" date="2022-10" db="EMBL/GenBank/DDBJ databases">
        <authorList>
            <person name="Meaden S."/>
        </authorList>
    </citation>
    <scope>NUCLEOTIDE SEQUENCE</scope>
</reference>
<protein>
    <submittedName>
        <fullName evidence="2">Uncharacterized protein</fullName>
    </submittedName>
</protein>
<proteinExistence type="predicted"/>
<organism evidence="2">
    <name type="scientific">Ochrobactrum phage ORM_20</name>
    <dbReference type="NCBI Taxonomy" id="2985243"/>
    <lineage>
        <taxon>Viruses</taxon>
    </lineage>
</organism>